<evidence type="ECO:0000313" key="2">
    <source>
        <dbReference type="Proteomes" id="UP000233469"/>
    </source>
</evidence>
<evidence type="ECO:0000313" key="1">
    <source>
        <dbReference type="EMBL" id="PKK74654.1"/>
    </source>
</evidence>
<protein>
    <submittedName>
        <fullName evidence="1">Uncharacterized protein</fullName>
    </submittedName>
</protein>
<reference evidence="1 2" key="1">
    <citation type="submission" date="2016-04" db="EMBL/GenBank/DDBJ databases">
        <title>Genome analyses suggest a sexual origin of heterokaryosis in a supposedly ancient asexual fungus.</title>
        <authorList>
            <person name="Ropars J."/>
            <person name="Sedzielewska K."/>
            <person name="Noel J."/>
            <person name="Charron P."/>
            <person name="Farinelli L."/>
            <person name="Marton T."/>
            <person name="Kruger M."/>
            <person name="Pelin A."/>
            <person name="Brachmann A."/>
            <person name="Corradi N."/>
        </authorList>
    </citation>
    <scope>NUCLEOTIDE SEQUENCE [LARGE SCALE GENOMIC DNA]</scope>
    <source>
        <strain evidence="1 2">C2</strain>
    </source>
</reference>
<organism evidence="1 2">
    <name type="scientific">Rhizophagus irregularis</name>
    <dbReference type="NCBI Taxonomy" id="588596"/>
    <lineage>
        <taxon>Eukaryota</taxon>
        <taxon>Fungi</taxon>
        <taxon>Fungi incertae sedis</taxon>
        <taxon>Mucoromycota</taxon>
        <taxon>Glomeromycotina</taxon>
        <taxon>Glomeromycetes</taxon>
        <taxon>Glomerales</taxon>
        <taxon>Glomeraceae</taxon>
        <taxon>Rhizophagus</taxon>
    </lineage>
</organism>
<dbReference type="VEuPathDB" id="FungiDB:FUN_019148"/>
<reference evidence="1 2" key="2">
    <citation type="submission" date="2017-10" db="EMBL/GenBank/DDBJ databases">
        <title>Extensive intraspecific genome diversity in a model arbuscular mycorrhizal fungus.</title>
        <authorList>
            <person name="Chen E.C.H."/>
            <person name="Morin E."/>
            <person name="Baudet D."/>
            <person name="Noel J."/>
            <person name="Ndikumana S."/>
            <person name="Charron P."/>
            <person name="St-Onge C."/>
            <person name="Giorgi J."/>
            <person name="Grigoriev I.V."/>
            <person name="Roux C."/>
            <person name="Martin F.M."/>
            <person name="Corradi N."/>
        </authorList>
    </citation>
    <scope>NUCLEOTIDE SEQUENCE [LARGE SCALE GENOMIC DNA]</scope>
    <source>
        <strain evidence="1 2">C2</strain>
    </source>
</reference>
<name>A0A2N1NLC8_9GLOM</name>
<proteinExistence type="predicted"/>
<accession>A0A2N1NLC8</accession>
<sequence length="108" mass="12849">MLIAKKRSEAKSASFDFCIKKISVYGVDVDILEEIQKFPFPFQQLIIREACAHIFHEYMYSNKLLTTDTEQQKNTKNRRIAMGELTKRMHDRYWHVEEMGDINLLFLC</sequence>
<dbReference type="EMBL" id="LLXL01000290">
    <property type="protein sequence ID" value="PKK74654.1"/>
    <property type="molecule type" value="Genomic_DNA"/>
</dbReference>
<dbReference type="AlphaFoldDB" id="A0A2N1NLC8"/>
<dbReference type="Proteomes" id="UP000233469">
    <property type="component" value="Unassembled WGS sequence"/>
</dbReference>
<gene>
    <name evidence="1" type="ORF">RhiirC2_774515</name>
</gene>
<comment type="caution">
    <text evidence="1">The sequence shown here is derived from an EMBL/GenBank/DDBJ whole genome shotgun (WGS) entry which is preliminary data.</text>
</comment>